<sequence length="97" mass="10955">MSDLRAELAEALAEAEWDWLAPHARRDSLIVVESGLDVVDVAVAIANDDTARVQPWIEENLIHKPFPTQLSDWNINQSTRFNALIVQPYVLIQEMSS</sequence>
<dbReference type="EMBL" id="JAMPLM010000004">
    <property type="protein sequence ID" value="MEP1058184.1"/>
    <property type="molecule type" value="Genomic_DNA"/>
</dbReference>
<dbReference type="InterPro" id="IPR018741">
    <property type="entry name" value="DUF2288"/>
</dbReference>
<proteinExistence type="predicted"/>
<evidence type="ECO:0000313" key="2">
    <source>
        <dbReference type="Proteomes" id="UP001476950"/>
    </source>
</evidence>
<organism evidence="1 2">
    <name type="scientific">Stenomitos frigidus AS-A4</name>
    <dbReference type="NCBI Taxonomy" id="2933935"/>
    <lineage>
        <taxon>Bacteria</taxon>
        <taxon>Bacillati</taxon>
        <taxon>Cyanobacteriota</taxon>
        <taxon>Cyanophyceae</taxon>
        <taxon>Leptolyngbyales</taxon>
        <taxon>Leptolyngbyaceae</taxon>
        <taxon>Stenomitos</taxon>
    </lineage>
</organism>
<dbReference type="RefSeq" id="WP_190454792.1">
    <property type="nucleotide sequence ID" value="NZ_JAMPLM010000004.1"/>
</dbReference>
<accession>A0ABV0KIK3</accession>
<protein>
    <submittedName>
        <fullName evidence="1">DUF2288 domain-containing protein</fullName>
    </submittedName>
</protein>
<reference evidence="1 2" key="1">
    <citation type="submission" date="2022-04" db="EMBL/GenBank/DDBJ databases">
        <title>Positive selection, recombination, and allopatry shape intraspecific diversity of widespread and dominant cyanobacteria.</title>
        <authorList>
            <person name="Wei J."/>
            <person name="Shu W."/>
            <person name="Hu C."/>
        </authorList>
    </citation>
    <scope>NUCLEOTIDE SEQUENCE [LARGE SCALE GENOMIC DNA]</scope>
    <source>
        <strain evidence="1 2">AS-A4</strain>
    </source>
</reference>
<gene>
    <name evidence="1" type="ORF">NDI38_06995</name>
</gene>
<comment type="caution">
    <text evidence="1">The sequence shown here is derived from an EMBL/GenBank/DDBJ whole genome shotgun (WGS) entry which is preliminary data.</text>
</comment>
<dbReference type="Pfam" id="PF10052">
    <property type="entry name" value="DUF2288"/>
    <property type="match status" value="1"/>
</dbReference>
<dbReference type="Proteomes" id="UP001476950">
    <property type="component" value="Unassembled WGS sequence"/>
</dbReference>
<keyword evidence="2" id="KW-1185">Reference proteome</keyword>
<name>A0ABV0KIK3_9CYAN</name>
<evidence type="ECO:0000313" key="1">
    <source>
        <dbReference type="EMBL" id="MEP1058184.1"/>
    </source>
</evidence>